<keyword evidence="6" id="KW-1185">Reference proteome</keyword>
<dbReference type="SUPFAM" id="SSF52540">
    <property type="entry name" value="P-loop containing nucleoside triphosphate hydrolases"/>
    <property type="match status" value="1"/>
</dbReference>
<evidence type="ECO:0000313" key="5">
    <source>
        <dbReference type="EMBL" id="MBB6669491.1"/>
    </source>
</evidence>
<dbReference type="RefSeq" id="WP_185140896.1">
    <property type="nucleotide sequence ID" value="NZ_JACJVP010000001.1"/>
</dbReference>
<dbReference type="Proteomes" id="UP000547209">
    <property type="component" value="Unassembled WGS sequence"/>
</dbReference>
<dbReference type="SMART" id="SM00421">
    <property type="entry name" value="HTH_LUXR"/>
    <property type="match status" value="1"/>
</dbReference>
<dbReference type="InterPro" id="IPR000792">
    <property type="entry name" value="Tscrpt_reg_LuxR_C"/>
</dbReference>
<dbReference type="InterPro" id="IPR059106">
    <property type="entry name" value="WHD_MalT"/>
</dbReference>
<name>A0A7X0VDA2_9BACL</name>
<dbReference type="SUPFAM" id="SSF48452">
    <property type="entry name" value="TPR-like"/>
    <property type="match status" value="1"/>
</dbReference>
<feature type="domain" description="HTH luxR-type" evidence="4">
    <location>
        <begin position="809"/>
        <end position="874"/>
    </location>
</feature>
<reference evidence="5 6" key="1">
    <citation type="submission" date="2020-08" db="EMBL/GenBank/DDBJ databases">
        <title>Cohnella phylogeny.</title>
        <authorList>
            <person name="Dunlap C."/>
        </authorList>
    </citation>
    <scope>NUCLEOTIDE SEQUENCE [LARGE SCALE GENOMIC DNA]</scope>
    <source>
        <strain evidence="5 6">DSM 28246</strain>
    </source>
</reference>
<dbReference type="InterPro" id="IPR011990">
    <property type="entry name" value="TPR-like_helical_dom_sf"/>
</dbReference>
<dbReference type="GO" id="GO:0003677">
    <property type="term" value="F:DNA binding"/>
    <property type="evidence" value="ECO:0007669"/>
    <property type="project" value="UniProtKB-KW"/>
</dbReference>
<dbReference type="InterPro" id="IPR016032">
    <property type="entry name" value="Sig_transdc_resp-reg_C-effctor"/>
</dbReference>
<evidence type="ECO:0000256" key="3">
    <source>
        <dbReference type="ARBA" id="ARBA00023163"/>
    </source>
</evidence>
<evidence type="ECO:0000313" key="6">
    <source>
        <dbReference type="Proteomes" id="UP000547209"/>
    </source>
</evidence>
<dbReference type="SUPFAM" id="SSF46894">
    <property type="entry name" value="C-terminal effector domain of the bipartite response regulators"/>
    <property type="match status" value="1"/>
</dbReference>
<gene>
    <name evidence="5" type="ORF">H7C19_02200</name>
</gene>
<dbReference type="PANTHER" id="PTHR44688:SF16">
    <property type="entry name" value="DNA-BINDING TRANSCRIPTIONAL ACTIVATOR DEVR_DOSR"/>
    <property type="match status" value="1"/>
</dbReference>
<sequence>MNIPLISTKLHIPSPREQRVVRPRLTERLNAGLDRKLTLVSASAGFGKTTLLGEWLAGCERPAAWLSLDEGDNDPARFLTSLLAALRTIGVNAGEGLFGMLQSPQPPPIESVLAALIAELTVIPHPFILVLDDYHYIEAGAIDLALAFLLDHQPLQMHLVIATREEPRLPIARMRVRGQIAELRAADMRFTLDEATEFLSGTMALTLAPEQIARLEDRTEGWIAALQLAALSLQGHSDAAGFIAQFTGSHRFVFDYLAEEVLQRQSAAIQQFLLGTSILDRLCEPLCDAVLQRSLSVGGQVHLEAIERANLFIVPLDDERRWYRYHHLFADVLRRRLDSSVAADLHLRASLWYEQHDLPFEAFQHAIASGEVDRAARLAEGEGGTPLHFRGVVVPILNWLSSLPKAELDARPSLRVIYASTLLMVGRMTDVEPQLLSAEAALQGVEPEEKVRDLIGHMASIRAAAAVSRHETETILVQSRRALAYLHPDNLPVRTATAWTLGYAYQLQGDRAAAGKAYTEALSISRKIGHATIAMMAGLGLGNIQEADNLLYEAADTYWRVLAWAGDPPPPAACEVHLGLARIYYEWNDLDVAHHHARLAVQLAQQFDTADRAVAGEVLLARLALARGEASGAAAMLAQAEHAARRQGFENQLPRIAAANVLVLLRQGHLDAAAALARKYELQSGMARVHLAQGDAVAALAALESMRERAEKKGWADERLQAMVLQTIALHAHGLKREAAQSLADAIRLAELGGFVRIFVDEGRAMHRVMRESAVQPYMPDAIGKLMSALEAEERWAEGQSVQRKAPPIQPLIEPLSARELEVLRLIAQGCSNREIGERLFLAVSTVKGHNRSIFDKMQVKRRTEAVALAREWELL</sequence>
<dbReference type="Gene3D" id="1.10.10.10">
    <property type="entry name" value="Winged helix-like DNA-binding domain superfamily/Winged helix DNA-binding domain"/>
    <property type="match status" value="1"/>
</dbReference>
<dbReference type="Pfam" id="PF00196">
    <property type="entry name" value="GerE"/>
    <property type="match status" value="1"/>
</dbReference>
<dbReference type="InterPro" id="IPR041617">
    <property type="entry name" value="TPR_MalT"/>
</dbReference>
<dbReference type="InterPro" id="IPR036388">
    <property type="entry name" value="WH-like_DNA-bd_sf"/>
</dbReference>
<evidence type="ECO:0000259" key="4">
    <source>
        <dbReference type="PROSITE" id="PS50043"/>
    </source>
</evidence>
<dbReference type="GO" id="GO:0006355">
    <property type="term" value="P:regulation of DNA-templated transcription"/>
    <property type="evidence" value="ECO:0007669"/>
    <property type="project" value="InterPro"/>
</dbReference>
<dbReference type="Pfam" id="PF25873">
    <property type="entry name" value="WHD_MalT"/>
    <property type="match status" value="1"/>
</dbReference>
<dbReference type="InterPro" id="IPR027417">
    <property type="entry name" value="P-loop_NTPase"/>
</dbReference>
<keyword evidence="1" id="KW-0805">Transcription regulation</keyword>
<organism evidence="5 6">
    <name type="scientific">Cohnella nanjingensis</name>
    <dbReference type="NCBI Taxonomy" id="1387779"/>
    <lineage>
        <taxon>Bacteria</taxon>
        <taxon>Bacillati</taxon>
        <taxon>Bacillota</taxon>
        <taxon>Bacilli</taxon>
        <taxon>Bacillales</taxon>
        <taxon>Paenibacillaceae</taxon>
        <taxon>Cohnella</taxon>
    </lineage>
</organism>
<dbReference type="Gene3D" id="1.25.40.10">
    <property type="entry name" value="Tetratricopeptide repeat domain"/>
    <property type="match status" value="1"/>
</dbReference>
<evidence type="ECO:0000256" key="1">
    <source>
        <dbReference type="ARBA" id="ARBA00023015"/>
    </source>
</evidence>
<dbReference type="PANTHER" id="PTHR44688">
    <property type="entry name" value="DNA-BINDING TRANSCRIPTIONAL ACTIVATOR DEVR_DOSR"/>
    <property type="match status" value="1"/>
</dbReference>
<dbReference type="PRINTS" id="PR00038">
    <property type="entry name" value="HTHLUXR"/>
</dbReference>
<accession>A0A7X0VDA2</accession>
<dbReference type="CDD" id="cd06170">
    <property type="entry name" value="LuxR_C_like"/>
    <property type="match status" value="1"/>
</dbReference>
<keyword evidence="3" id="KW-0804">Transcription</keyword>
<dbReference type="Pfam" id="PF17874">
    <property type="entry name" value="TPR_MalT"/>
    <property type="match status" value="1"/>
</dbReference>
<dbReference type="AlphaFoldDB" id="A0A7X0VDA2"/>
<protein>
    <submittedName>
        <fullName evidence="5">LuxR family transcriptional regulator</fullName>
    </submittedName>
</protein>
<dbReference type="PROSITE" id="PS00622">
    <property type="entry name" value="HTH_LUXR_1"/>
    <property type="match status" value="1"/>
</dbReference>
<proteinExistence type="predicted"/>
<comment type="caution">
    <text evidence="5">The sequence shown here is derived from an EMBL/GenBank/DDBJ whole genome shotgun (WGS) entry which is preliminary data.</text>
</comment>
<dbReference type="PROSITE" id="PS50043">
    <property type="entry name" value="HTH_LUXR_2"/>
    <property type="match status" value="1"/>
</dbReference>
<evidence type="ECO:0000256" key="2">
    <source>
        <dbReference type="ARBA" id="ARBA00023125"/>
    </source>
</evidence>
<dbReference type="EMBL" id="JACJVP010000001">
    <property type="protein sequence ID" value="MBB6669491.1"/>
    <property type="molecule type" value="Genomic_DNA"/>
</dbReference>
<keyword evidence="2" id="KW-0238">DNA-binding</keyword>